<organism evidence="1 2">
    <name type="scientific">Flavobacterium rhizosphaerae</name>
    <dbReference type="NCBI Taxonomy" id="3163298"/>
    <lineage>
        <taxon>Bacteria</taxon>
        <taxon>Pseudomonadati</taxon>
        <taxon>Bacteroidota</taxon>
        <taxon>Flavobacteriia</taxon>
        <taxon>Flavobacteriales</taxon>
        <taxon>Flavobacteriaceae</taxon>
        <taxon>Flavobacterium</taxon>
    </lineage>
</organism>
<sequence>MARSCKTNWGLNWDSFKYRNYDYTIDRFFNIDPLAEKNPYNGVYNFAENRVIDGNELEGLELEIFIMRMVL</sequence>
<dbReference type="RefSeq" id="WP_408085947.1">
    <property type="nucleotide sequence ID" value="NZ_JBELPZ010000020.1"/>
</dbReference>
<name>A0ABW8Z088_9FLAO</name>
<dbReference type="EMBL" id="JBELPZ010000020">
    <property type="protein sequence ID" value="MFL9845665.1"/>
    <property type="molecule type" value="Genomic_DNA"/>
</dbReference>
<evidence type="ECO:0000313" key="1">
    <source>
        <dbReference type="EMBL" id="MFL9845665.1"/>
    </source>
</evidence>
<comment type="caution">
    <text evidence="1">The sequence shown here is derived from an EMBL/GenBank/DDBJ whole genome shotgun (WGS) entry which is preliminary data.</text>
</comment>
<accession>A0ABW8Z088</accession>
<gene>
    <name evidence="1" type="ORF">ABS766_14675</name>
</gene>
<dbReference type="Proteomes" id="UP001629156">
    <property type="component" value="Unassembled WGS sequence"/>
</dbReference>
<evidence type="ECO:0000313" key="2">
    <source>
        <dbReference type="Proteomes" id="UP001629156"/>
    </source>
</evidence>
<keyword evidence="2" id="KW-1185">Reference proteome</keyword>
<protein>
    <recommendedName>
        <fullName evidence="3">RHS repeat-associated core domain-containing protein</fullName>
    </recommendedName>
</protein>
<proteinExistence type="predicted"/>
<evidence type="ECO:0008006" key="3">
    <source>
        <dbReference type="Google" id="ProtNLM"/>
    </source>
</evidence>
<reference evidence="1 2" key="1">
    <citation type="submission" date="2024-06" db="EMBL/GenBank/DDBJ databases">
        <authorList>
            <person name="Kaempfer P."/>
            <person name="Viver T."/>
        </authorList>
    </citation>
    <scope>NUCLEOTIDE SEQUENCE [LARGE SCALE GENOMIC DNA]</scope>
    <source>
        <strain evidence="1 2">ST-119</strain>
    </source>
</reference>